<accession>A0AAV8QRX8</accession>
<feature type="compositionally biased region" description="Basic and acidic residues" evidence="1">
    <location>
        <begin position="52"/>
        <end position="66"/>
    </location>
</feature>
<sequence length="180" mass="20501">MEKATKMSPFRLETNPQLARPTLPQPNPDSKPFEALPPQRPHRLQARQGAHIRGDGERPTRDEPRDSFWSQGSPLLPRHLLLRPSPNAGRLFGDAGPSVLQLPSPRCSDIEGVRSMCRDLDEYRLTPDACTYNVLILGRLYRGRVGVVRRNAKQRDCSDRFYFRHSPLSVPIPCWMRPLG</sequence>
<reference evidence="2 3" key="1">
    <citation type="submission" date="2022-12" db="EMBL/GenBank/DDBJ databases">
        <title>Chromosome-scale assembly of the Ensete ventricosum genome.</title>
        <authorList>
            <person name="Dussert Y."/>
            <person name="Stocks J."/>
            <person name="Wendawek A."/>
            <person name="Woldeyes F."/>
            <person name="Nichols R.A."/>
            <person name="Borrell J.S."/>
        </authorList>
    </citation>
    <scope>NUCLEOTIDE SEQUENCE [LARGE SCALE GENOMIC DNA]</scope>
    <source>
        <strain evidence="3">cv. Maze</strain>
        <tissue evidence="2">Seeds</tissue>
    </source>
</reference>
<name>A0AAV8QRX8_ENSVE</name>
<feature type="region of interest" description="Disordered" evidence="1">
    <location>
        <begin position="1"/>
        <end position="71"/>
    </location>
</feature>
<keyword evidence="3" id="KW-1185">Reference proteome</keyword>
<evidence type="ECO:0000313" key="3">
    <source>
        <dbReference type="Proteomes" id="UP001222027"/>
    </source>
</evidence>
<protein>
    <submittedName>
        <fullName evidence="2">Uncharacterized protein</fullName>
    </submittedName>
</protein>
<proteinExistence type="predicted"/>
<gene>
    <name evidence="2" type="ORF">OPV22_023381</name>
</gene>
<dbReference type="Proteomes" id="UP001222027">
    <property type="component" value="Unassembled WGS sequence"/>
</dbReference>
<dbReference type="EMBL" id="JAQQAF010000006">
    <property type="protein sequence ID" value="KAJ8479654.1"/>
    <property type="molecule type" value="Genomic_DNA"/>
</dbReference>
<comment type="caution">
    <text evidence="2">The sequence shown here is derived from an EMBL/GenBank/DDBJ whole genome shotgun (WGS) entry which is preliminary data.</text>
</comment>
<evidence type="ECO:0000256" key="1">
    <source>
        <dbReference type="SAM" id="MobiDB-lite"/>
    </source>
</evidence>
<evidence type="ECO:0000313" key="2">
    <source>
        <dbReference type="EMBL" id="KAJ8479654.1"/>
    </source>
</evidence>
<organism evidence="2 3">
    <name type="scientific">Ensete ventricosum</name>
    <name type="common">Abyssinian banana</name>
    <name type="synonym">Musa ensete</name>
    <dbReference type="NCBI Taxonomy" id="4639"/>
    <lineage>
        <taxon>Eukaryota</taxon>
        <taxon>Viridiplantae</taxon>
        <taxon>Streptophyta</taxon>
        <taxon>Embryophyta</taxon>
        <taxon>Tracheophyta</taxon>
        <taxon>Spermatophyta</taxon>
        <taxon>Magnoliopsida</taxon>
        <taxon>Liliopsida</taxon>
        <taxon>Zingiberales</taxon>
        <taxon>Musaceae</taxon>
        <taxon>Ensete</taxon>
    </lineage>
</organism>
<dbReference type="AlphaFoldDB" id="A0AAV8QRX8"/>